<dbReference type="InterPro" id="IPR022300">
    <property type="entry name" value="PPK2-rel_1"/>
</dbReference>
<name>A0A4V1RU71_9HYPH</name>
<dbReference type="GO" id="GO:0006754">
    <property type="term" value="P:ATP biosynthetic process"/>
    <property type="evidence" value="ECO:0007669"/>
    <property type="project" value="UniProtKB-KW"/>
</dbReference>
<dbReference type="PIRSF" id="PIRSF028756">
    <property type="entry name" value="PPK2_prd"/>
    <property type="match status" value="1"/>
</dbReference>
<keyword evidence="8" id="KW-1185">Reference proteome</keyword>
<dbReference type="PANTHER" id="PTHR34383">
    <property type="entry name" value="POLYPHOSPHATE:AMP PHOSPHOTRANSFERASE-RELATED"/>
    <property type="match status" value="1"/>
</dbReference>
<evidence type="ECO:0000256" key="1">
    <source>
        <dbReference type="ARBA" id="ARBA00009924"/>
    </source>
</evidence>
<dbReference type="OrthoDB" id="9775224at2"/>
<evidence type="ECO:0000256" key="4">
    <source>
        <dbReference type="ARBA" id="ARBA00023310"/>
    </source>
</evidence>
<reference evidence="7 8" key="1">
    <citation type="submission" date="2018-12" db="EMBL/GenBank/DDBJ databases">
        <authorList>
            <person name="Grouzdev D.S."/>
            <person name="Krutkina M.S."/>
        </authorList>
    </citation>
    <scope>NUCLEOTIDE SEQUENCE [LARGE SCALE GENOMIC DNA]</scope>
    <source>
        <strain evidence="7 8">RmlP026</strain>
    </source>
</reference>
<comment type="catalytic activity">
    <reaction evidence="5">
        <text>[phosphate](n) + ATP = [phosphate](n+1) + ADP</text>
        <dbReference type="Rhea" id="RHEA:19573"/>
        <dbReference type="Rhea" id="RHEA-COMP:9859"/>
        <dbReference type="Rhea" id="RHEA-COMP:14280"/>
        <dbReference type="ChEBI" id="CHEBI:16838"/>
        <dbReference type="ChEBI" id="CHEBI:30616"/>
        <dbReference type="ChEBI" id="CHEBI:456216"/>
    </reaction>
    <physiologicalReaction direction="right-to-left" evidence="5">
        <dbReference type="Rhea" id="RHEA:19575"/>
    </physiologicalReaction>
</comment>
<keyword evidence="3 7" id="KW-0418">Kinase</keyword>
<sequence length="305" mass="33793">MAHDSDDAPVSPDDIRDLVARCRVSSGKHFRLARHATGNPVPDLLDKAKGQALLKRGIAELSGLQETLYASSTWSLLLVFQAMDAAGKDSTIKHVMTGVNPQGVAVTSFKQPGPEDLAHDFLWRVTRALPARGTIGIFNRSHYEEVLVARVHPEILAAQRLPPPLTGGKGFWDDRLQDIAGFERHLGRSGTRVLKFFLHVGRDEQKSRFLDRLDEPDKNWKFSPSDLKERSRWDDYMAAYEEAIAATATADAPWFVVPADHKWLMRLIVVAAVVEALRDLDLQAPVVSDAVEASFAEARAALEAE</sequence>
<dbReference type="PANTHER" id="PTHR34383:SF3">
    <property type="entry name" value="POLYPHOSPHATE:AMP PHOSPHOTRANSFERASE"/>
    <property type="match status" value="1"/>
</dbReference>
<dbReference type="Pfam" id="PF03976">
    <property type="entry name" value="PPK2"/>
    <property type="match status" value="1"/>
</dbReference>
<dbReference type="InterPro" id="IPR022488">
    <property type="entry name" value="PPK2-related"/>
</dbReference>
<protein>
    <submittedName>
        <fullName evidence="7">Polyphosphate kinase 2 family protein</fullName>
    </submittedName>
</protein>
<organism evidence="7 8">
    <name type="scientific">Lichenibacterium minor</name>
    <dbReference type="NCBI Taxonomy" id="2316528"/>
    <lineage>
        <taxon>Bacteria</taxon>
        <taxon>Pseudomonadati</taxon>
        <taxon>Pseudomonadota</taxon>
        <taxon>Alphaproteobacteria</taxon>
        <taxon>Hyphomicrobiales</taxon>
        <taxon>Lichenihabitantaceae</taxon>
        <taxon>Lichenibacterium</taxon>
    </lineage>
</organism>
<evidence type="ECO:0000256" key="5">
    <source>
        <dbReference type="ARBA" id="ARBA00024500"/>
    </source>
</evidence>
<evidence type="ECO:0000259" key="6">
    <source>
        <dbReference type="Pfam" id="PF03976"/>
    </source>
</evidence>
<dbReference type="NCBIfam" id="TIGR03709">
    <property type="entry name" value="PPK2_rel_1"/>
    <property type="match status" value="1"/>
</dbReference>
<comment type="caution">
    <text evidence="7">The sequence shown here is derived from an EMBL/GenBank/DDBJ whole genome shotgun (WGS) entry which is preliminary data.</text>
</comment>
<dbReference type="SUPFAM" id="SSF52540">
    <property type="entry name" value="P-loop containing nucleoside triphosphate hydrolases"/>
    <property type="match status" value="1"/>
</dbReference>
<dbReference type="Proteomes" id="UP000290759">
    <property type="component" value="Unassembled WGS sequence"/>
</dbReference>
<dbReference type="Gene3D" id="3.40.50.300">
    <property type="entry name" value="P-loop containing nucleotide triphosphate hydrolases"/>
    <property type="match status" value="1"/>
</dbReference>
<dbReference type="EMBL" id="QYBB01000031">
    <property type="protein sequence ID" value="RYC30134.1"/>
    <property type="molecule type" value="Genomic_DNA"/>
</dbReference>
<keyword evidence="4" id="KW-0066">ATP synthesis</keyword>
<dbReference type="InterPro" id="IPR016898">
    <property type="entry name" value="Polyphosphate_phosphotransfera"/>
</dbReference>
<evidence type="ECO:0000313" key="7">
    <source>
        <dbReference type="EMBL" id="RYC30134.1"/>
    </source>
</evidence>
<dbReference type="InterPro" id="IPR027417">
    <property type="entry name" value="P-loop_NTPase"/>
</dbReference>
<keyword evidence="2" id="KW-0808">Transferase</keyword>
<dbReference type="GO" id="GO:0006797">
    <property type="term" value="P:polyphosphate metabolic process"/>
    <property type="evidence" value="ECO:0007669"/>
    <property type="project" value="InterPro"/>
</dbReference>
<feature type="domain" description="Polyphosphate kinase-2-related" evidence="6">
    <location>
        <begin position="45"/>
        <end position="280"/>
    </location>
</feature>
<evidence type="ECO:0000256" key="2">
    <source>
        <dbReference type="ARBA" id="ARBA00022679"/>
    </source>
</evidence>
<dbReference type="AlphaFoldDB" id="A0A4V1RU71"/>
<evidence type="ECO:0000313" key="8">
    <source>
        <dbReference type="Proteomes" id="UP000290759"/>
    </source>
</evidence>
<dbReference type="GO" id="GO:0008976">
    <property type="term" value="F:polyphosphate kinase activity"/>
    <property type="evidence" value="ECO:0007669"/>
    <property type="project" value="InterPro"/>
</dbReference>
<evidence type="ECO:0000256" key="3">
    <source>
        <dbReference type="ARBA" id="ARBA00022777"/>
    </source>
</evidence>
<comment type="similarity">
    <text evidence="1">Belongs to the polyphosphate kinase 2 (PPK2) family. Class I subfamily.</text>
</comment>
<proteinExistence type="inferred from homology"/>
<accession>A0A4V1RU71</accession>
<dbReference type="RefSeq" id="WP_129228726.1">
    <property type="nucleotide sequence ID" value="NZ_QYBB01000031.1"/>
</dbReference>
<reference evidence="7 8" key="2">
    <citation type="submission" date="2019-02" db="EMBL/GenBank/DDBJ databases">
        <title>'Lichenibacterium ramalinii' gen. nov. sp. nov., 'Lichenibacterium minor' gen. nov. sp. nov.</title>
        <authorList>
            <person name="Pankratov T."/>
        </authorList>
    </citation>
    <scope>NUCLEOTIDE SEQUENCE [LARGE SCALE GENOMIC DNA]</scope>
    <source>
        <strain evidence="7 8">RmlP026</strain>
    </source>
</reference>
<gene>
    <name evidence="7" type="ORF">D3273_20330</name>
</gene>